<dbReference type="Proteomes" id="UP000276991">
    <property type="component" value="Unassembled WGS sequence"/>
</dbReference>
<feature type="domain" description="ABC transporter" evidence="2">
    <location>
        <begin position="170"/>
        <end position="282"/>
    </location>
</feature>
<evidence type="ECO:0000313" key="4">
    <source>
        <dbReference type="Proteomes" id="UP000276991"/>
    </source>
</evidence>
<keyword evidence="1" id="KW-0812">Transmembrane</keyword>
<dbReference type="OrthoDB" id="10255969at2759"/>
<dbReference type="GO" id="GO:0005524">
    <property type="term" value="F:ATP binding"/>
    <property type="evidence" value="ECO:0007669"/>
    <property type="project" value="InterPro"/>
</dbReference>
<dbReference type="GO" id="GO:0140359">
    <property type="term" value="F:ABC-type transporter activity"/>
    <property type="evidence" value="ECO:0007669"/>
    <property type="project" value="InterPro"/>
</dbReference>
<dbReference type="Gene3D" id="3.40.50.300">
    <property type="entry name" value="P-loop containing nucleotide triphosphate hydrolases"/>
    <property type="match status" value="1"/>
</dbReference>
<dbReference type="Pfam" id="PF00005">
    <property type="entry name" value="ABC_tran"/>
    <property type="match status" value="1"/>
</dbReference>
<evidence type="ECO:0000256" key="1">
    <source>
        <dbReference type="SAM" id="Phobius"/>
    </source>
</evidence>
<feature type="transmembrane region" description="Helical" evidence="1">
    <location>
        <begin position="79"/>
        <end position="100"/>
    </location>
</feature>
<dbReference type="GO" id="GO:0016887">
    <property type="term" value="F:ATP hydrolysis activity"/>
    <property type="evidence" value="ECO:0007669"/>
    <property type="project" value="InterPro"/>
</dbReference>
<dbReference type="SUPFAM" id="SSF52540">
    <property type="entry name" value="P-loop containing nucleoside triphosphate hydrolases"/>
    <property type="match status" value="1"/>
</dbReference>
<dbReference type="InterPro" id="IPR003439">
    <property type="entry name" value="ABC_transporter-like_ATP-bd"/>
</dbReference>
<evidence type="ECO:0000259" key="2">
    <source>
        <dbReference type="Pfam" id="PF00005"/>
    </source>
</evidence>
<dbReference type="STRING" id="6277.A0A498S963"/>
<proteinExistence type="predicted"/>
<dbReference type="EMBL" id="UPTC01000115">
    <property type="protein sequence ID" value="VBB26539.1"/>
    <property type="molecule type" value="Genomic_DNA"/>
</dbReference>
<gene>
    <name evidence="3" type="ORF">NAV_LOCUS1369</name>
</gene>
<dbReference type="PANTHER" id="PTHR19229">
    <property type="entry name" value="ATP-BINDING CASSETTE TRANSPORTER SUBFAMILY A ABCA"/>
    <property type="match status" value="1"/>
</dbReference>
<reference evidence="3 4" key="1">
    <citation type="submission" date="2018-08" db="EMBL/GenBank/DDBJ databases">
        <authorList>
            <person name="Laetsch R D."/>
            <person name="Stevens L."/>
            <person name="Kumar S."/>
            <person name="Blaxter L. M."/>
        </authorList>
    </citation>
    <scope>NUCLEOTIDE SEQUENCE [LARGE SCALE GENOMIC DNA]</scope>
</reference>
<dbReference type="InterPro" id="IPR026082">
    <property type="entry name" value="ABCA"/>
</dbReference>
<evidence type="ECO:0000313" key="3">
    <source>
        <dbReference type="EMBL" id="VBB26539.1"/>
    </source>
</evidence>
<dbReference type="InterPro" id="IPR027417">
    <property type="entry name" value="P-loop_NTPase"/>
</dbReference>
<dbReference type="GO" id="GO:0016020">
    <property type="term" value="C:membrane"/>
    <property type="evidence" value="ECO:0007669"/>
    <property type="project" value="InterPro"/>
</dbReference>
<name>A0A498S963_ACAVI</name>
<dbReference type="AlphaFoldDB" id="A0A498S963"/>
<accession>A0A498S963</accession>
<dbReference type="GO" id="GO:0005319">
    <property type="term" value="F:lipid transporter activity"/>
    <property type="evidence" value="ECO:0007669"/>
    <property type="project" value="TreeGrafter"/>
</dbReference>
<organism evidence="3 4">
    <name type="scientific">Acanthocheilonema viteae</name>
    <name type="common">Filarial nematode worm</name>
    <name type="synonym">Dipetalonema viteae</name>
    <dbReference type="NCBI Taxonomy" id="6277"/>
    <lineage>
        <taxon>Eukaryota</taxon>
        <taxon>Metazoa</taxon>
        <taxon>Ecdysozoa</taxon>
        <taxon>Nematoda</taxon>
        <taxon>Chromadorea</taxon>
        <taxon>Rhabditida</taxon>
        <taxon>Spirurina</taxon>
        <taxon>Spiruromorpha</taxon>
        <taxon>Filarioidea</taxon>
        <taxon>Onchocercidae</taxon>
        <taxon>Acanthocheilonema</taxon>
    </lineage>
</organism>
<keyword evidence="1" id="KW-0472">Membrane</keyword>
<protein>
    <recommendedName>
        <fullName evidence="2">ABC transporter domain-containing protein</fullName>
    </recommendedName>
</protein>
<dbReference type="PANTHER" id="PTHR19229:SF250">
    <property type="entry name" value="ABC TRANSPORTER DOMAIN-CONTAINING PROTEIN-RELATED"/>
    <property type="match status" value="1"/>
</dbReference>
<keyword evidence="4" id="KW-1185">Reference proteome</keyword>
<keyword evidence="1" id="KW-1133">Transmembrane helix</keyword>
<sequence length="286" mass="32557">MIGAVAVSIVEKASSRDTANTLSIIWSLLFPTYNLSLCFSKVYTNEHTREACRTVDCSVEEIQRFYVNNMLISTDKMGMALMIVFLLLHSIIFWLAIAAYETNFIGTVKRWLRKSAKTTNKIASIETFQTCSEDMDVMMEREKVNKMKNSDALVITRNLEKWYGKLNAVKKINFHVAKGECFGLLGVNGAGKTTTFQMLTGEIESCAGDVYIHGFNIRTQWRKAYDHVGYCPQFDAIIDEMTGQETLQMFARLRGVRECDVMGIIDSIIHAVALNKYRNNLIKTYR</sequence>